<dbReference type="RefSeq" id="WP_387407178.1">
    <property type="nucleotide sequence ID" value="NZ_JBIAQY010000052.1"/>
</dbReference>
<protein>
    <recommendedName>
        <fullName evidence="4">XRE family transcriptional regulator</fullName>
    </recommendedName>
</protein>
<sequence length="466" mass="50132">MRKSVRDFAALLGLETTTVNNWRTGLSRVTPRSSTQAILDTTLDLRASDDDRARFEQIVREGEAVWRARHPAISREPEPPDHSGPHGATDRDIVVDSVQSASLADDGGDPTNRRAALRVLGIGGIAASPGLRDVVLDAARDSAQLMNAIDRSPVDPDSLRDAAEDLYQLATDYAVKPDLARIFVRLTILRDQLAATIQQAGRVADLKDLYVLFAATCTLLASVSHDLAQPSAAMIQTRAAGRFAELAGYEPLRAWVYCTRAMITSWWGTPKQVLNEVARAGAVTGISGIRLAGLEARAHAQLGNRPAALAAVDAARHERAHTTDSGGLTALGPIFDFSPARQHYYDATTFTHLHDWSNVEREAATVIGLYAPTHAATWPATLTLAQINLAHARLHNDGPSEAFEALQSVFTIPTGQRIPQVVTALHAVRNDLAAHPATPSADGRMLAEAIDTFVPATAMTKADNDL</sequence>
<keyword evidence="3" id="KW-1185">Reference proteome</keyword>
<gene>
    <name evidence="2" type="ORF">ACFYXQ_46910</name>
</gene>
<accession>A0ABW6SG38</accession>
<comment type="caution">
    <text evidence="2">The sequence shown here is derived from an EMBL/GenBank/DDBJ whole genome shotgun (WGS) entry which is preliminary data.</text>
</comment>
<dbReference type="Proteomes" id="UP001601992">
    <property type="component" value="Unassembled WGS sequence"/>
</dbReference>
<feature type="region of interest" description="Disordered" evidence="1">
    <location>
        <begin position="69"/>
        <end position="90"/>
    </location>
</feature>
<dbReference type="EMBL" id="JBIAQY010000052">
    <property type="protein sequence ID" value="MFF3575281.1"/>
    <property type="molecule type" value="Genomic_DNA"/>
</dbReference>
<evidence type="ECO:0000313" key="2">
    <source>
        <dbReference type="EMBL" id="MFF3575281.1"/>
    </source>
</evidence>
<organism evidence="2 3">
    <name type="scientific">Nocardia jiangxiensis</name>
    <dbReference type="NCBI Taxonomy" id="282685"/>
    <lineage>
        <taxon>Bacteria</taxon>
        <taxon>Bacillati</taxon>
        <taxon>Actinomycetota</taxon>
        <taxon>Actinomycetes</taxon>
        <taxon>Mycobacteriales</taxon>
        <taxon>Nocardiaceae</taxon>
        <taxon>Nocardia</taxon>
    </lineage>
</organism>
<evidence type="ECO:0000256" key="1">
    <source>
        <dbReference type="SAM" id="MobiDB-lite"/>
    </source>
</evidence>
<feature type="compositionally biased region" description="Basic and acidic residues" evidence="1">
    <location>
        <begin position="73"/>
        <end position="90"/>
    </location>
</feature>
<evidence type="ECO:0008006" key="4">
    <source>
        <dbReference type="Google" id="ProtNLM"/>
    </source>
</evidence>
<evidence type="ECO:0000313" key="3">
    <source>
        <dbReference type="Proteomes" id="UP001601992"/>
    </source>
</evidence>
<proteinExistence type="predicted"/>
<name>A0ABW6SG38_9NOCA</name>
<reference evidence="2 3" key="1">
    <citation type="submission" date="2024-10" db="EMBL/GenBank/DDBJ databases">
        <title>The Natural Products Discovery Center: Release of the First 8490 Sequenced Strains for Exploring Actinobacteria Biosynthetic Diversity.</title>
        <authorList>
            <person name="Kalkreuter E."/>
            <person name="Kautsar S.A."/>
            <person name="Yang D."/>
            <person name="Bader C.D."/>
            <person name="Teijaro C.N."/>
            <person name="Fluegel L."/>
            <person name="Davis C.M."/>
            <person name="Simpson J.R."/>
            <person name="Lauterbach L."/>
            <person name="Steele A.D."/>
            <person name="Gui C."/>
            <person name="Meng S."/>
            <person name="Li G."/>
            <person name="Viehrig K."/>
            <person name="Ye F."/>
            <person name="Su P."/>
            <person name="Kiefer A.F."/>
            <person name="Nichols A."/>
            <person name="Cepeda A.J."/>
            <person name="Yan W."/>
            <person name="Fan B."/>
            <person name="Jiang Y."/>
            <person name="Adhikari A."/>
            <person name="Zheng C.-J."/>
            <person name="Schuster L."/>
            <person name="Cowan T.M."/>
            <person name="Smanski M.J."/>
            <person name="Chevrette M.G."/>
            <person name="De Carvalho L.P.S."/>
            <person name="Shen B."/>
        </authorList>
    </citation>
    <scope>NUCLEOTIDE SEQUENCE [LARGE SCALE GENOMIC DNA]</scope>
    <source>
        <strain evidence="2 3">NPDC002593</strain>
    </source>
</reference>